<dbReference type="OrthoDB" id="38968at2759"/>
<evidence type="ECO:0008006" key="4">
    <source>
        <dbReference type="Google" id="ProtNLM"/>
    </source>
</evidence>
<keyword evidence="3" id="KW-1185">Reference proteome</keyword>
<dbReference type="EMBL" id="KK103030">
    <property type="protein sequence ID" value="KIY96381.1"/>
    <property type="molecule type" value="Genomic_DNA"/>
</dbReference>
<dbReference type="AlphaFoldDB" id="A0A0D2M532"/>
<name>A0A0D2M532_9CHLO</name>
<protein>
    <recommendedName>
        <fullName evidence="4">Tocopherol cyclase</fullName>
    </recommendedName>
</protein>
<dbReference type="GeneID" id="25728857"/>
<dbReference type="InterPro" id="IPR025893">
    <property type="entry name" value="Tocopherol_cyclase"/>
</dbReference>
<evidence type="ECO:0000313" key="2">
    <source>
        <dbReference type="EMBL" id="KIY96381.1"/>
    </source>
</evidence>
<dbReference type="RefSeq" id="XP_013895401.1">
    <property type="nucleotide sequence ID" value="XM_014039947.1"/>
</dbReference>
<evidence type="ECO:0000256" key="1">
    <source>
        <dbReference type="SAM" id="MobiDB-lite"/>
    </source>
</evidence>
<dbReference type="Pfam" id="PF14249">
    <property type="entry name" value="Tocopherol_cycl"/>
    <property type="match status" value="1"/>
</dbReference>
<dbReference type="STRING" id="145388.A0A0D2M532"/>
<feature type="region of interest" description="Disordered" evidence="1">
    <location>
        <begin position="1"/>
        <end position="21"/>
    </location>
</feature>
<dbReference type="PANTHER" id="PTHR35309:SF4">
    <property type="entry name" value="TOCOPHEROL CYCLASE"/>
    <property type="match status" value="1"/>
</dbReference>
<evidence type="ECO:0000313" key="3">
    <source>
        <dbReference type="Proteomes" id="UP000054498"/>
    </source>
</evidence>
<gene>
    <name evidence="2" type="ORF">MNEG_11580</name>
</gene>
<dbReference type="KEGG" id="mng:MNEG_11580"/>
<sequence length="437" mass="46812">MLHELSRRKDQPLGHRPAAASWVPPPHSGYHFDGSNRRFFEGWYWKVTLPDNGQSFALIYSVEDPGNSGSGVRGVGAQVMGADDGYICQFSRDTSHFWGARNGLELGACFKPAPAVQRQAVPRRVASQAEFDASVELGFQASATWQQGAIIASEAGAAGAPMSTVQNCSWAFKINPLTGWGDAAGGAVKSGKATAGWLSVLSVFEPHWQVLMSHGTADGWVQWGDTRYELKGAQAYAEKNWGGGFPSKWIWVQCNTFDGMPGLSVTAVGARRGLLGVPGLEEDVGMIGVHLPSGRFLELTPWTGEVDWSADEWGRWQLRARGQGHEAVVEATCAPTAGTVLRAPTATSGLAPHCKDTFFGSCRLRVWQVDSAGRRSASPLVDATSTTAALEVGGGPWWTAWSARADMKEPFRSLVQLPIDVGAIAQAAPQPLKPPGL</sequence>
<reference evidence="2 3" key="1">
    <citation type="journal article" date="2013" name="BMC Genomics">
        <title>Reconstruction of the lipid metabolism for the microalga Monoraphidium neglectum from its genome sequence reveals characteristics suitable for biofuel production.</title>
        <authorList>
            <person name="Bogen C."/>
            <person name="Al-Dilaimi A."/>
            <person name="Albersmeier A."/>
            <person name="Wichmann J."/>
            <person name="Grundmann M."/>
            <person name="Rupp O."/>
            <person name="Lauersen K.J."/>
            <person name="Blifernez-Klassen O."/>
            <person name="Kalinowski J."/>
            <person name="Goesmann A."/>
            <person name="Mussgnug J.H."/>
            <person name="Kruse O."/>
        </authorList>
    </citation>
    <scope>NUCLEOTIDE SEQUENCE [LARGE SCALE GENOMIC DNA]</scope>
    <source>
        <strain evidence="2 3">SAG 48.87</strain>
    </source>
</reference>
<organism evidence="2 3">
    <name type="scientific">Monoraphidium neglectum</name>
    <dbReference type="NCBI Taxonomy" id="145388"/>
    <lineage>
        <taxon>Eukaryota</taxon>
        <taxon>Viridiplantae</taxon>
        <taxon>Chlorophyta</taxon>
        <taxon>core chlorophytes</taxon>
        <taxon>Chlorophyceae</taxon>
        <taxon>CS clade</taxon>
        <taxon>Sphaeropleales</taxon>
        <taxon>Selenastraceae</taxon>
        <taxon>Monoraphidium</taxon>
    </lineage>
</organism>
<accession>A0A0D2M532</accession>
<feature type="compositionally biased region" description="Basic and acidic residues" evidence="1">
    <location>
        <begin position="1"/>
        <end position="13"/>
    </location>
</feature>
<dbReference type="Proteomes" id="UP000054498">
    <property type="component" value="Unassembled WGS sequence"/>
</dbReference>
<dbReference type="PANTHER" id="PTHR35309">
    <property type="match status" value="1"/>
</dbReference>
<dbReference type="GO" id="GO:0009976">
    <property type="term" value="F:tocopherol cyclase activity"/>
    <property type="evidence" value="ECO:0007669"/>
    <property type="project" value="InterPro"/>
</dbReference>
<proteinExistence type="predicted"/>